<dbReference type="Proteomes" id="UP000194841">
    <property type="component" value="Unassembled WGS sequence"/>
</dbReference>
<dbReference type="InterPro" id="IPR050116">
    <property type="entry name" value="DNA_polymerase-Y"/>
</dbReference>
<dbReference type="Pfam" id="PF11798">
    <property type="entry name" value="IMS_HHH"/>
    <property type="match status" value="1"/>
</dbReference>
<dbReference type="GO" id="GO:0006261">
    <property type="term" value="P:DNA-templated DNA replication"/>
    <property type="evidence" value="ECO:0007669"/>
    <property type="project" value="UniProtKB-UniRule"/>
</dbReference>
<name>A0A244CU93_PSEDV</name>
<keyword evidence="13 15" id="KW-0234">DNA repair</keyword>
<dbReference type="InterPro" id="IPR001126">
    <property type="entry name" value="UmuC"/>
</dbReference>
<reference evidence="17 18" key="1">
    <citation type="submission" date="2017-02" db="EMBL/GenBank/DDBJ databases">
        <title>Pseudoalteromonas ulvae TC14 Genome.</title>
        <authorList>
            <person name="Molmeret M."/>
        </authorList>
    </citation>
    <scope>NUCLEOTIDE SEQUENCE [LARGE SCALE GENOMIC DNA]</scope>
    <source>
        <strain evidence="17">TC14</strain>
    </source>
</reference>
<dbReference type="GO" id="GO:0009432">
    <property type="term" value="P:SOS response"/>
    <property type="evidence" value="ECO:0007669"/>
    <property type="project" value="TreeGrafter"/>
</dbReference>
<feature type="binding site" evidence="15">
    <location>
        <position position="8"/>
    </location>
    <ligand>
        <name>Mg(2+)</name>
        <dbReference type="ChEBI" id="CHEBI:18420"/>
    </ligand>
</feature>
<dbReference type="GO" id="GO:0042276">
    <property type="term" value="P:error-prone translesion synthesis"/>
    <property type="evidence" value="ECO:0007669"/>
    <property type="project" value="TreeGrafter"/>
</dbReference>
<evidence type="ECO:0000313" key="18">
    <source>
        <dbReference type="Proteomes" id="UP000194841"/>
    </source>
</evidence>
<dbReference type="InterPro" id="IPR036775">
    <property type="entry name" value="DNA_pol_Y-fam_lit_finger_sf"/>
</dbReference>
<dbReference type="InterPro" id="IPR024728">
    <property type="entry name" value="PolY_HhH_motif"/>
</dbReference>
<proteinExistence type="inferred from homology"/>
<dbReference type="GO" id="GO:0000287">
    <property type="term" value="F:magnesium ion binding"/>
    <property type="evidence" value="ECO:0007669"/>
    <property type="project" value="UniProtKB-UniRule"/>
</dbReference>
<dbReference type="FunFam" id="3.40.1170.60:FF:000001">
    <property type="entry name" value="DNA polymerase IV"/>
    <property type="match status" value="1"/>
</dbReference>
<dbReference type="InterPro" id="IPR017961">
    <property type="entry name" value="DNA_pol_Y-fam_little_finger"/>
</dbReference>
<comment type="similarity">
    <text evidence="2 15">Belongs to the DNA polymerase type-Y family.</text>
</comment>
<keyword evidence="11 15" id="KW-0239">DNA-directed DNA polymerase</keyword>
<evidence type="ECO:0000256" key="6">
    <source>
        <dbReference type="ARBA" id="ARBA00022695"/>
    </source>
</evidence>
<dbReference type="HAMAP" id="MF_01113">
    <property type="entry name" value="DNApol_IV"/>
    <property type="match status" value="1"/>
</dbReference>
<keyword evidence="7 15" id="KW-0235">DNA replication</keyword>
<dbReference type="Gene3D" id="3.30.70.270">
    <property type="match status" value="1"/>
</dbReference>
<dbReference type="PANTHER" id="PTHR11076">
    <property type="entry name" value="DNA REPAIR POLYMERASE UMUC / TRANSFERASE FAMILY MEMBER"/>
    <property type="match status" value="1"/>
</dbReference>
<comment type="cofactor">
    <cofactor evidence="15">
        <name>Mg(2+)</name>
        <dbReference type="ChEBI" id="CHEBI:18420"/>
    </cofactor>
    <text evidence="15">Binds 2 magnesium ions per subunit.</text>
</comment>
<dbReference type="EC" id="2.7.7.7" evidence="15"/>
<dbReference type="AlphaFoldDB" id="A0A244CU93"/>
<comment type="subcellular location">
    <subcellularLocation>
        <location evidence="1 15">Cytoplasm</location>
    </subcellularLocation>
</comment>
<keyword evidence="18" id="KW-1185">Reference proteome</keyword>
<comment type="caution">
    <text evidence="17">The sequence shown here is derived from an EMBL/GenBank/DDBJ whole genome shotgun (WGS) entry which is preliminary data.</text>
</comment>
<accession>A0A244CU93</accession>
<evidence type="ECO:0000256" key="15">
    <source>
        <dbReference type="HAMAP-Rule" id="MF_01113"/>
    </source>
</evidence>
<evidence type="ECO:0000313" key="17">
    <source>
        <dbReference type="EMBL" id="OUL59168.1"/>
    </source>
</evidence>
<dbReference type="RefSeq" id="WP_086742562.1">
    <property type="nucleotide sequence ID" value="NZ_MWPV01000001.1"/>
</dbReference>
<dbReference type="NCBIfam" id="NF002677">
    <property type="entry name" value="PRK02406.1"/>
    <property type="match status" value="1"/>
</dbReference>
<evidence type="ECO:0000256" key="1">
    <source>
        <dbReference type="ARBA" id="ARBA00004496"/>
    </source>
</evidence>
<evidence type="ECO:0000256" key="4">
    <source>
        <dbReference type="ARBA" id="ARBA00022490"/>
    </source>
</evidence>
<dbReference type="Gene3D" id="1.10.150.20">
    <property type="entry name" value="5' to 3' exonuclease, C-terminal subdomain"/>
    <property type="match status" value="1"/>
</dbReference>
<dbReference type="Gene3D" id="3.30.1490.100">
    <property type="entry name" value="DNA polymerase, Y-family, little finger domain"/>
    <property type="match status" value="1"/>
</dbReference>
<comment type="function">
    <text evidence="15">Poorly processive, error-prone DNA polymerase involved in untargeted mutagenesis. Copies undamaged DNA at stalled replication forks, which arise in vivo from mismatched or misaligned primer ends. These misaligned primers can be extended by PolIV. Exhibits no 3'-5' exonuclease (proofreading) activity. May be involved in translesional synthesis, in conjunction with the beta clamp from PolIII.</text>
</comment>
<evidence type="ECO:0000256" key="10">
    <source>
        <dbReference type="ARBA" id="ARBA00022842"/>
    </source>
</evidence>
<evidence type="ECO:0000256" key="13">
    <source>
        <dbReference type="ARBA" id="ARBA00023204"/>
    </source>
</evidence>
<protein>
    <recommendedName>
        <fullName evidence="15">DNA polymerase IV</fullName>
        <shortName evidence="15">Pol IV</shortName>
        <ecNumber evidence="15">2.7.7.7</ecNumber>
    </recommendedName>
</protein>
<dbReference type="CDD" id="cd03586">
    <property type="entry name" value="PolY_Pol_IV_kappa"/>
    <property type="match status" value="1"/>
</dbReference>
<keyword evidence="5 15" id="KW-0808">Transferase</keyword>
<keyword evidence="10 15" id="KW-0460">Magnesium</keyword>
<dbReference type="OrthoDB" id="9808813at2"/>
<keyword evidence="3 15" id="KW-0515">Mutator protein</keyword>
<feature type="binding site" evidence="15">
    <location>
        <position position="102"/>
    </location>
    <ligand>
        <name>Mg(2+)</name>
        <dbReference type="ChEBI" id="CHEBI:18420"/>
    </ligand>
</feature>
<dbReference type="GO" id="GO:0005829">
    <property type="term" value="C:cytosol"/>
    <property type="evidence" value="ECO:0007669"/>
    <property type="project" value="TreeGrafter"/>
</dbReference>
<evidence type="ECO:0000256" key="5">
    <source>
        <dbReference type="ARBA" id="ARBA00022679"/>
    </source>
</evidence>
<dbReference type="InterPro" id="IPR043502">
    <property type="entry name" value="DNA/RNA_pol_sf"/>
</dbReference>
<comment type="catalytic activity">
    <reaction evidence="14 15">
        <text>DNA(n) + a 2'-deoxyribonucleoside 5'-triphosphate = DNA(n+1) + diphosphate</text>
        <dbReference type="Rhea" id="RHEA:22508"/>
        <dbReference type="Rhea" id="RHEA-COMP:17339"/>
        <dbReference type="Rhea" id="RHEA-COMP:17340"/>
        <dbReference type="ChEBI" id="CHEBI:33019"/>
        <dbReference type="ChEBI" id="CHEBI:61560"/>
        <dbReference type="ChEBI" id="CHEBI:173112"/>
        <dbReference type="EC" id="2.7.7.7"/>
    </reaction>
</comment>
<dbReference type="GO" id="GO:0006281">
    <property type="term" value="P:DNA repair"/>
    <property type="evidence" value="ECO:0007669"/>
    <property type="project" value="UniProtKB-UniRule"/>
</dbReference>
<dbReference type="SUPFAM" id="SSF56672">
    <property type="entry name" value="DNA/RNA polymerases"/>
    <property type="match status" value="1"/>
</dbReference>
<evidence type="ECO:0000256" key="12">
    <source>
        <dbReference type="ARBA" id="ARBA00023125"/>
    </source>
</evidence>
<sequence length="349" mass="38833">MKKFIHIDMDCFYAAVEMRDNPMLADKPIAIGGHSRRGVISTANYIARQYGVRSAMSNYQAKKLCPELIMVPGRMQVYKEVSKEIRRIFYQYTELVEPLSLDEAYLDVTGTELHSGSATLMAQAIREQIYQTTGLTASAGIAPIKFIAKIASDLNKPNGQYVVKPEQVAHFLAQLDLGKIPGVGKVTLNKLHVMGLYRGQDVLDRDEGWLVSRFGQFGSVLYRKCAGLSEGQVQVDRLRKSLSVEHTYERDLLSLEVCQDHLTKLLAELKMRLERQDLVSRISKLTVKVKFSDFVSTTADQVGAELNIEVFKSLLAKAYARGGNKSVRLLGLGVGISEVGASPQLRLDC</sequence>
<evidence type="ECO:0000256" key="7">
    <source>
        <dbReference type="ARBA" id="ARBA00022705"/>
    </source>
</evidence>
<keyword evidence="4 15" id="KW-0963">Cytoplasm</keyword>
<evidence type="ECO:0000256" key="8">
    <source>
        <dbReference type="ARBA" id="ARBA00022723"/>
    </source>
</evidence>
<feature type="active site" evidence="15">
    <location>
        <position position="103"/>
    </location>
</feature>
<keyword evidence="12 15" id="KW-0238">DNA-binding</keyword>
<dbReference type="SUPFAM" id="SSF100879">
    <property type="entry name" value="Lesion bypass DNA polymerase (Y-family), little finger domain"/>
    <property type="match status" value="1"/>
</dbReference>
<evidence type="ECO:0000256" key="14">
    <source>
        <dbReference type="ARBA" id="ARBA00049244"/>
    </source>
</evidence>
<comment type="subunit">
    <text evidence="15">Monomer.</text>
</comment>
<dbReference type="PROSITE" id="PS50173">
    <property type="entry name" value="UMUC"/>
    <property type="match status" value="1"/>
</dbReference>
<feature type="domain" description="UmuC" evidence="16">
    <location>
        <begin position="4"/>
        <end position="184"/>
    </location>
</feature>
<dbReference type="InterPro" id="IPR022880">
    <property type="entry name" value="DNApol_IV"/>
</dbReference>
<dbReference type="Pfam" id="PF11799">
    <property type="entry name" value="IMS_C"/>
    <property type="match status" value="1"/>
</dbReference>
<dbReference type="GO" id="GO:0003887">
    <property type="term" value="F:DNA-directed DNA polymerase activity"/>
    <property type="evidence" value="ECO:0007669"/>
    <property type="project" value="UniProtKB-UniRule"/>
</dbReference>
<dbReference type="EMBL" id="MWPV01000001">
    <property type="protein sequence ID" value="OUL59168.1"/>
    <property type="molecule type" value="Genomic_DNA"/>
</dbReference>
<feature type="site" description="Substrate discrimination" evidence="15">
    <location>
        <position position="13"/>
    </location>
</feature>
<keyword evidence="8 15" id="KW-0479">Metal-binding</keyword>
<evidence type="ECO:0000256" key="11">
    <source>
        <dbReference type="ARBA" id="ARBA00022932"/>
    </source>
</evidence>
<evidence type="ECO:0000256" key="2">
    <source>
        <dbReference type="ARBA" id="ARBA00010945"/>
    </source>
</evidence>
<gene>
    <name evidence="15" type="primary">dinB</name>
    <name evidence="17" type="ORF">B1199_02500</name>
</gene>
<dbReference type="PANTHER" id="PTHR11076:SF33">
    <property type="entry name" value="DNA POLYMERASE KAPPA"/>
    <property type="match status" value="1"/>
</dbReference>
<dbReference type="InterPro" id="IPR043128">
    <property type="entry name" value="Rev_trsase/Diguanyl_cyclase"/>
</dbReference>
<evidence type="ECO:0000256" key="3">
    <source>
        <dbReference type="ARBA" id="ARBA00022457"/>
    </source>
</evidence>
<dbReference type="Gene3D" id="3.40.1170.60">
    <property type="match status" value="1"/>
</dbReference>
<keyword evidence="9 15" id="KW-0227">DNA damage</keyword>
<organism evidence="17 18">
    <name type="scientific">Pseudoalteromonas ulvae</name>
    <dbReference type="NCBI Taxonomy" id="107327"/>
    <lineage>
        <taxon>Bacteria</taxon>
        <taxon>Pseudomonadati</taxon>
        <taxon>Pseudomonadota</taxon>
        <taxon>Gammaproteobacteria</taxon>
        <taxon>Alteromonadales</taxon>
        <taxon>Pseudoalteromonadaceae</taxon>
        <taxon>Pseudoalteromonas</taxon>
    </lineage>
</organism>
<evidence type="ECO:0000256" key="9">
    <source>
        <dbReference type="ARBA" id="ARBA00022763"/>
    </source>
</evidence>
<keyword evidence="6 15" id="KW-0548">Nucleotidyltransferase</keyword>
<evidence type="ECO:0000259" key="16">
    <source>
        <dbReference type="PROSITE" id="PS50173"/>
    </source>
</evidence>
<dbReference type="GO" id="GO:0003684">
    <property type="term" value="F:damaged DNA binding"/>
    <property type="evidence" value="ECO:0007669"/>
    <property type="project" value="InterPro"/>
</dbReference>
<dbReference type="Pfam" id="PF00817">
    <property type="entry name" value="IMS"/>
    <property type="match status" value="1"/>
</dbReference>